<gene>
    <name evidence="11" type="ORF">FSO04_45640</name>
</gene>
<comment type="subcellular location">
    <subcellularLocation>
        <location evidence="1">Cell outer membrane</location>
        <topology evidence="1">Lipid-anchor</topology>
    </subcellularLocation>
</comment>
<evidence type="ECO:0000256" key="1">
    <source>
        <dbReference type="ARBA" id="ARBA00004459"/>
    </source>
</evidence>
<keyword evidence="6 8" id="KW-0998">Cell outer membrane</keyword>
<dbReference type="OrthoDB" id="115186at2"/>
<dbReference type="PANTHER" id="PTHR30046">
    <property type="entry name" value="FLAGELLAR M-RING PROTEIN"/>
    <property type="match status" value="1"/>
</dbReference>
<dbReference type="Pfam" id="PF01514">
    <property type="entry name" value="YscJ_FliF"/>
    <property type="match status" value="1"/>
</dbReference>
<feature type="region of interest" description="Disordered" evidence="9">
    <location>
        <begin position="265"/>
        <end position="303"/>
    </location>
</feature>
<dbReference type="InterPro" id="IPR003282">
    <property type="entry name" value="T3SS_SctJ"/>
</dbReference>
<comment type="caution">
    <text evidence="11">The sequence shown here is derived from an EMBL/GenBank/DDBJ whole genome shotgun (WGS) entry which is preliminary data.</text>
</comment>
<dbReference type="PANTHER" id="PTHR30046:SF2">
    <property type="entry name" value="YOP PROTEINS TRANSLOCATION LIPOPROTEIN J"/>
    <property type="match status" value="1"/>
</dbReference>
<dbReference type="InterPro" id="IPR045851">
    <property type="entry name" value="AMP-bd_C_sf"/>
</dbReference>
<keyword evidence="5 8" id="KW-0564">Palmitate</keyword>
<accession>A0A6N6W1B0</accession>
<dbReference type="PRINTS" id="PR01338">
    <property type="entry name" value="TYPE3OMKPROT"/>
</dbReference>
<proteinExistence type="inferred from homology"/>
<dbReference type="Gene3D" id="3.30.300.30">
    <property type="match status" value="1"/>
</dbReference>
<feature type="domain" description="Flagellar M-ring N-terminal" evidence="10">
    <location>
        <begin position="21"/>
        <end position="177"/>
    </location>
</feature>
<protein>
    <recommendedName>
        <fullName evidence="8">Lipoprotein</fullName>
    </recommendedName>
</protein>
<keyword evidence="8" id="KW-0812">Transmembrane</keyword>
<evidence type="ECO:0000256" key="2">
    <source>
        <dbReference type="ARBA" id="ARBA00009509"/>
    </source>
</evidence>
<sequence length="303" mass="32163">MLLCMTLLLAACKETINGKVGEAEANDALSVLLDAGIDAIKVPADETSYDLQVDKDDIARALDVLHSHGLPHNHYQDLGQVFKKDGLVATPAEERVRYIYGVSQELEQTLSHIDGVVVARVHVVIPENDPLADAKTPSSASVFIKYRPSADPNALAPLVRNLVVRGIEGLDPDHVSVAFVVAEPPPAAANRLQMAHLLGVRVDSKSVPWLVFLLALPWVLIVIVLVAVATRYRSGVKRECAAIGRWLAGVGHALRGKRSTALSASADPVHAAAPASGATPPPGVAPRNARSGPRSGGSTRCRR</sequence>
<evidence type="ECO:0000256" key="9">
    <source>
        <dbReference type="SAM" id="MobiDB-lite"/>
    </source>
</evidence>
<evidence type="ECO:0000256" key="6">
    <source>
        <dbReference type="ARBA" id="ARBA00023237"/>
    </source>
</evidence>
<evidence type="ECO:0000259" key="10">
    <source>
        <dbReference type="Pfam" id="PF01514"/>
    </source>
</evidence>
<dbReference type="NCBIfam" id="TIGR02544">
    <property type="entry name" value="III_secr_YscJ"/>
    <property type="match status" value="1"/>
</dbReference>
<evidence type="ECO:0000256" key="5">
    <source>
        <dbReference type="ARBA" id="ARBA00023139"/>
    </source>
</evidence>
<evidence type="ECO:0000256" key="7">
    <source>
        <dbReference type="ARBA" id="ARBA00023288"/>
    </source>
</evidence>
<name>A0A6N6W1B0_9BURK</name>
<evidence type="ECO:0000256" key="4">
    <source>
        <dbReference type="ARBA" id="ARBA00023136"/>
    </source>
</evidence>
<comment type="similarity">
    <text evidence="2 8">Belongs to the YscJ lipoprotein family.</text>
</comment>
<evidence type="ECO:0000256" key="8">
    <source>
        <dbReference type="RuleBase" id="RU364102"/>
    </source>
</evidence>
<reference evidence="11 12" key="1">
    <citation type="journal article" date="2020" name="Int. J. Syst. Evol. Microbiol.">
        <title>Paraburkholderia madseniana sp. nov., a phenolic acid-degrading bacterium isolated from acidic forest soil.</title>
        <authorList>
            <person name="Wilhelm R.C."/>
            <person name="Murphy S.J.L."/>
            <person name="Feriancek N.M."/>
            <person name="Karasz D.C."/>
            <person name="DeRito C.M."/>
            <person name="Newman J.D."/>
            <person name="Buckley D.H."/>
        </authorList>
    </citation>
    <scope>NUCLEOTIDE SEQUENCE [LARGE SCALE GENOMIC DNA]</scope>
    <source>
        <strain evidence="11 12">RP11</strain>
    </source>
</reference>
<dbReference type="InterPro" id="IPR006182">
    <property type="entry name" value="FliF_N_dom"/>
</dbReference>
<dbReference type="EMBL" id="VOSW01000255">
    <property type="protein sequence ID" value="KAE8753360.1"/>
    <property type="molecule type" value="Genomic_DNA"/>
</dbReference>
<organism evidence="11 12">
    <name type="scientific">Paraburkholderia madseniana</name>
    <dbReference type="NCBI Taxonomy" id="2599607"/>
    <lineage>
        <taxon>Bacteria</taxon>
        <taxon>Pseudomonadati</taxon>
        <taxon>Pseudomonadota</taxon>
        <taxon>Betaproteobacteria</taxon>
        <taxon>Burkholderiales</taxon>
        <taxon>Burkholderiaceae</taxon>
        <taxon>Paraburkholderia</taxon>
    </lineage>
</organism>
<keyword evidence="8" id="KW-1133">Transmembrane helix</keyword>
<dbReference type="Proteomes" id="UP000463700">
    <property type="component" value="Unassembled WGS sequence"/>
</dbReference>
<keyword evidence="3 8" id="KW-0732">Signal</keyword>
<evidence type="ECO:0000313" key="12">
    <source>
        <dbReference type="Proteomes" id="UP000463700"/>
    </source>
</evidence>
<feature type="transmembrane region" description="Helical" evidence="8">
    <location>
        <begin position="209"/>
        <end position="229"/>
    </location>
</feature>
<dbReference type="Gene3D" id="3.30.70.1530">
    <property type="entry name" value="Hypothetical protein rpa1041"/>
    <property type="match status" value="1"/>
</dbReference>
<dbReference type="InterPro" id="IPR043427">
    <property type="entry name" value="YscJ/FliF"/>
</dbReference>
<feature type="compositionally biased region" description="Low complexity" evidence="9">
    <location>
        <begin position="265"/>
        <end position="278"/>
    </location>
</feature>
<evidence type="ECO:0000313" key="11">
    <source>
        <dbReference type="EMBL" id="KAE8753360.1"/>
    </source>
</evidence>
<keyword evidence="7 8" id="KW-0449">Lipoprotein</keyword>
<evidence type="ECO:0000256" key="3">
    <source>
        <dbReference type="ARBA" id="ARBA00022729"/>
    </source>
</evidence>
<dbReference type="GO" id="GO:0009306">
    <property type="term" value="P:protein secretion"/>
    <property type="evidence" value="ECO:0007669"/>
    <property type="project" value="InterPro"/>
</dbReference>
<keyword evidence="4 8" id="KW-0472">Membrane</keyword>
<dbReference type="GO" id="GO:0009279">
    <property type="term" value="C:cell outer membrane"/>
    <property type="evidence" value="ECO:0007669"/>
    <property type="project" value="UniProtKB-SubCell"/>
</dbReference>
<dbReference type="AlphaFoldDB" id="A0A6N6W1B0"/>
<feature type="non-terminal residue" evidence="11">
    <location>
        <position position="303"/>
    </location>
</feature>